<sequence>MTKENINLEDTEKFLGPDLNDPSLTKIINDEPKVSFNGLSKEEIMRYADDPFWVKIRWFLFFLFWFVWVGMLASAVIIVVHSPKCPYKPKLKWWQNNVIYQLDVENFVDSDSNGQGDLDGLFQKLDYFDLFKIKSLCLKDNILKNNLKELNENFGNFDQLKALKKELEKKDMYLIIDLPFDKMTENSETIVEFWLRLVDGVRVTGSEVTADLLKKWIKIADDIHSETFKYKLIAAVGKEDEDHKDLEYLNLRHNFANLKTEDLKDINKFLMRLENMKDVNGYEINKYNNSRIKNTIDSKLINIYHSLVLLLKGSPVVLYGDELEMVGNEKRMKWNSSLNCGFSKKTNISVNNCKMSVKESSAKGSGETLLKTYVKLLKLREEPSFKWGELKINLNETLDVISFVREAQGFNGYLVAANVHDNESKLVDFTVPHDIPVKAHVTHFFSSNPQSYDEFKLDTELDSTHIMLQPHELLILKFSRANN</sequence>
<organism evidence="4 5">
    <name type="scientific">Brachionus calyciflorus</name>
    <dbReference type="NCBI Taxonomy" id="104777"/>
    <lineage>
        <taxon>Eukaryota</taxon>
        <taxon>Metazoa</taxon>
        <taxon>Spiralia</taxon>
        <taxon>Gnathifera</taxon>
        <taxon>Rotifera</taxon>
        <taxon>Eurotatoria</taxon>
        <taxon>Monogononta</taxon>
        <taxon>Pseudotrocha</taxon>
        <taxon>Ploima</taxon>
        <taxon>Brachionidae</taxon>
        <taxon>Brachionus</taxon>
    </lineage>
</organism>
<feature type="transmembrane region" description="Helical" evidence="1">
    <location>
        <begin position="58"/>
        <end position="80"/>
    </location>
</feature>
<dbReference type="GO" id="GO:1904273">
    <property type="term" value="P:L-alanine import across plasma membrane"/>
    <property type="evidence" value="ECO:0007669"/>
    <property type="project" value="TreeGrafter"/>
</dbReference>
<gene>
    <name evidence="4" type="ORF">OXX778_LOCUS2722</name>
</gene>
<dbReference type="PANTHER" id="PTHR46673:SF1">
    <property type="entry name" value="4F2 CELL-SURFACE ANTIGEN HEAVY CHAIN"/>
    <property type="match status" value="1"/>
</dbReference>
<dbReference type="GO" id="GO:0016323">
    <property type="term" value="C:basolateral plasma membrane"/>
    <property type="evidence" value="ECO:0007669"/>
    <property type="project" value="TreeGrafter"/>
</dbReference>
<dbReference type="GO" id="GO:0005975">
    <property type="term" value="P:carbohydrate metabolic process"/>
    <property type="evidence" value="ECO:0007669"/>
    <property type="project" value="InterPro"/>
</dbReference>
<dbReference type="SUPFAM" id="SSF51445">
    <property type="entry name" value="(Trans)glycosidases"/>
    <property type="match status" value="1"/>
</dbReference>
<protein>
    <submittedName>
        <fullName evidence="4">Uncharacterized protein</fullName>
    </submittedName>
</protein>
<keyword evidence="5" id="KW-1185">Reference proteome</keyword>
<dbReference type="EMBL" id="CAJNOC010000220">
    <property type="protein sequence ID" value="CAF0729110.1"/>
    <property type="molecule type" value="Genomic_DNA"/>
</dbReference>
<dbReference type="PANTHER" id="PTHR46673">
    <property type="entry name" value="4F2 CELL-SURFACE ANTIGEN HEAVY CHAIN"/>
    <property type="match status" value="1"/>
</dbReference>
<evidence type="ECO:0000259" key="3">
    <source>
        <dbReference type="Pfam" id="PF16028"/>
    </source>
</evidence>
<dbReference type="GO" id="GO:0015180">
    <property type="term" value="F:L-alanine transmembrane transporter activity"/>
    <property type="evidence" value="ECO:0007669"/>
    <property type="project" value="TreeGrafter"/>
</dbReference>
<dbReference type="Gene3D" id="2.60.40.1180">
    <property type="entry name" value="Golgi alpha-mannosidase II"/>
    <property type="match status" value="1"/>
</dbReference>
<dbReference type="GO" id="GO:1903801">
    <property type="term" value="P:L-leucine import across plasma membrane"/>
    <property type="evidence" value="ECO:0007669"/>
    <property type="project" value="TreeGrafter"/>
</dbReference>
<proteinExistence type="predicted"/>
<feature type="domain" description="Glycosyl hydrolase family 13 catalytic" evidence="2">
    <location>
        <begin position="105"/>
        <end position="186"/>
    </location>
</feature>
<accession>A0A813N209</accession>
<keyword evidence="1" id="KW-0812">Transmembrane</keyword>
<dbReference type="OrthoDB" id="204980at2759"/>
<feature type="domain" description="Solute carrier family 3 member 2 N-terminal" evidence="3">
    <location>
        <begin position="26"/>
        <end position="100"/>
    </location>
</feature>
<dbReference type="GO" id="GO:0016324">
    <property type="term" value="C:apical plasma membrane"/>
    <property type="evidence" value="ECO:0007669"/>
    <property type="project" value="TreeGrafter"/>
</dbReference>
<dbReference type="InterPro" id="IPR013780">
    <property type="entry name" value="Glyco_hydro_b"/>
</dbReference>
<evidence type="ECO:0000313" key="5">
    <source>
        <dbReference type="Proteomes" id="UP000663879"/>
    </source>
</evidence>
<dbReference type="GO" id="GO:0015173">
    <property type="term" value="F:aromatic amino acid transmembrane transporter activity"/>
    <property type="evidence" value="ECO:0007669"/>
    <property type="project" value="TreeGrafter"/>
</dbReference>
<dbReference type="Pfam" id="PF16028">
    <property type="entry name" value="SLC3A2_N"/>
    <property type="match status" value="1"/>
</dbReference>
<dbReference type="Proteomes" id="UP000663879">
    <property type="component" value="Unassembled WGS sequence"/>
</dbReference>
<dbReference type="GO" id="GO:0015823">
    <property type="term" value="P:phenylalanine transport"/>
    <property type="evidence" value="ECO:0007669"/>
    <property type="project" value="TreeGrafter"/>
</dbReference>
<dbReference type="GO" id="GO:0015190">
    <property type="term" value="F:L-leucine transmembrane transporter activity"/>
    <property type="evidence" value="ECO:0007669"/>
    <property type="project" value="TreeGrafter"/>
</dbReference>
<dbReference type="AlphaFoldDB" id="A0A813N209"/>
<dbReference type="InterPro" id="IPR031984">
    <property type="entry name" value="SLC3A2_N"/>
</dbReference>
<evidence type="ECO:0000313" key="4">
    <source>
        <dbReference type="EMBL" id="CAF0729110.1"/>
    </source>
</evidence>
<dbReference type="Gene3D" id="3.20.20.80">
    <property type="entry name" value="Glycosidases"/>
    <property type="match status" value="1"/>
</dbReference>
<dbReference type="InterPro" id="IPR017853">
    <property type="entry name" value="GH"/>
</dbReference>
<evidence type="ECO:0000259" key="2">
    <source>
        <dbReference type="Pfam" id="PF00128"/>
    </source>
</evidence>
<reference evidence="4" key="1">
    <citation type="submission" date="2021-02" db="EMBL/GenBank/DDBJ databases">
        <authorList>
            <person name="Nowell W R."/>
        </authorList>
    </citation>
    <scope>NUCLEOTIDE SEQUENCE</scope>
    <source>
        <strain evidence="4">Ploen Becks lab</strain>
    </source>
</reference>
<name>A0A813N209_9BILA</name>
<evidence type="ECO:0000256" key="1">
    <source>
        <dbReference type="SAM" id="Phobius"/>
    </source>
</evidence>
<comment type="caution">
    <text evidence="4">The sequence shown here is derived from an EMBL/GenBank/DDBJ whole genome shotgun (WGS) entry which is preliminary data.</text>
</comment>
<keyword evidence="1" id="KW-0472">Membrane</keyword>
<dbReference type="InterPro" id="IPR006047">
    <property type="entry name" value="GH13_cat_dom"/>
</dbReference>
<dbReference type="InterPro" id="IPR042280">
    <property type="entry name" value="SLC3A2"/>
</dbReference>
<dbReference type="Pfam" id="PF00128">
    <property type="entry name" value="Alpha-amylase"/>
    <property type="match status" value="1"/>
</dbReference>
<keyword evidence="1" id="KW-1133">Transmembrane helix</keyword>